<dbReference type="Proteomes" id="UP000663829">
    <property type="component" value="Unassembled WGS sequence"/>
</dbReference>
<dbReference type="Pfam" id="PF00092">
    <property type="entry name" value="VWA"/>
    <property type="match status" value="1"/>
</dbReference>
<dbReference type="SMART" id="SM00327">
    <property type="entry name" value="VWA"/>
    <property type="match status" value="1"/>
</dbReference>
<proteinExistence type="predicted"/>
<dbReference type="InterPro" id="IPR013083">
    <property type="entry name" value="Znf_RING/FYVE/PHD"/>
</dbReference>
<dbReference type="Pfam" id="PF25524">
    <property type="entry name" value="RSLD_CPSF6"/>
    <property type="match status" value="1"/>
</dbReference>
<dbReference type="InterPro" id="IPR036465">
    <property type="entry name" value="vWFA_dom_sf"/>
</dbReference>
<gene>
    <name evidence="6" type="ORF">GPM918_LOCUS13702</name>
    <name evidence="7" type="ORF">SRO942_LOCUS13702</name>
</gene>
<comment type="caution">
    <text evidence="6">The sequence shown here is derived from an EMBL/GenBank/DDBJ whole genome shotgun (WGS) entry which is preliminary data.</text>
</comment>
<keyword evidence="8" id="KW-1185">Reference proteome</keyword>
<reference evidence="6" key="1">
    <citation type="submission" date="2021-02" db="EMBL/GenBank/DDBJ databases">
        <authorList>
            <person name="Nowell W R."/>
        </authorList>
    </citation>
    <scope>NUCLEOTIDE SEQUENCE</scope>
</reference>
<evidence type="ECO:0000259" key="5">
    <source>
        <dbReference type="PROSITE" id="PS50234"/>
    </source>
</evidence>
<dbReference type="InterPro" id="IPR051266">
    <property type="entry name" value="CLCR"/>
</dbReference>
<dbReference type="EMBL" id="CAJNOQ010003192">
    <property type="protein sequence ID" value="CAF0999992.1"/>
    <property type="molecule type" value="Genomic_DNA"/>
</dbReference>
<dbReference type="OrthoDB" id="299997at2759"/>
<dbReference type="InterPro" id="IPR057951">
    <property type="entry name" value="CPSF6/7_RSLD_N"/>
</dbReference>
<keyword evidence="1 3" id="KW-0479">Metal-binding</keyword>
<dbReference type="Pfam" id="PF13639">
    <property type="entry name" value="zf-RING_2"/>
    <property type="match status" value="1"/>
</dbReference>
<evidence type="ECO:0000313" key="6">
    <source>
        <dbReference type="EMBL" id="CAF0999992.1"/>
    </source>
</evidence>
<dbReference type="PANTHER" id="PTHR10579:SF43">
    <property type="entry name" value="ZINC FINGER (C3HC4-TYPE RING FINGER) FAMILY PROTEIN"/>
    <property type="match status" value="1"/>
</dbReference>
<dbReference type="SUPFAM" id="SSF53300">
    <property type="entry name" value="vWA-like"/>
    <property type="match status" value="1"/>
</dbReference>
<feature type="domain" description="RING-type" evidence="4">
    <location>
        <begin position="11"/>
        <end position="53"/>
    </location>
</feature>
<protein>
    <submittedName>
        <fullName evidence="6">Uncharacterized protein</fullName>
    </submittedName>
</protein>
<dbReference type="Gene3D" id="3.30.40.10">
    <property type="entry name" value="Zinc/RING finger domain, C3HC4 (zinc finger)"/>
    <property type="match status" value="1"/>
</dbReference>
<evidence type="ECO:0000259" key="4">
    <source>
        <dbReference type="PROSITE" id="PS50089"/>
    </source>
</evidence>
<dbReference type="InterPro" id="IPR001841">
    <property type="entry name" value="Znf_RING"/>
</dbReference>
<dbReference type="SMART" id="SM00184">
    <property type="entry name" value="RING"/>
    <property type="match status" value="1"/>
</dbReference>
<dbReference type="PROSITE" id="PS50089">
    <property type="entry name" value="ZF_RING_2"/>
    <property type="match status" value="1"/>
</dbReference>
<dbReference type="Gene3D" id="3.40.50.410">
    <property type="entry name" value="von Willebrand factor, type A domain"/>
    <property type="match status" value="1"/>
</dbReference>
<evidence type="ECO:0000313" key="7">
    <source>
        <dbReference type="EMBL" id="CAF3771420.1"/>
    </source>
</evidence>
<dbReference type="SUPFAM" id="SSF57850">
    <property type="entry name" value="RING/U-box"/>
    <property type="match status" value="1"/>
</dbReference>
<dbReference type="CDD" id="cd16448">
    <property type="entry name" value="RING-H2"/>
    <property type="match status" value="1"/>
</dbReference>
<organism evidence="6 8">
    <name type="scientific">Didymodactylos carnosus</name>
    <dbReference type="NCBI Taxonomy" id="1234261"/>
    <lineage>
        <taxon>Eukaryota</taxon>
        <taxon>Metazoa</taxon>
        <taxon>Spiralia</taxon>
        <taxon>Gnathifera</taxon>
        <taxon>Rotifera</taxon>
        <taxon>Eurotatoria</taxon>
        <taxon>Bdelloidea</taxon>
        <taxon>Philodinida</taxon>
        <taxon>Philodinidae</taxon>
        <taxon>Didymodactylos</taxon>
    </lineage>
</organism>
<dbReference type="EMBL" id="CAJOBC010003192">
    <property type="protein sequence ID" value="CAF3771420.1"/>
    <property type="molecule type" value="Genomic_DNA"/>
</dbReference>
<name>A0A814GRL3_9BILA</name>
<evidence type="ECO:0000256" key="2">
    <source>
        <dbReference type="ARBA" id="ARBA00022833"/>
    </source>
</evidence>
<dbReference type="Proteomes" id="UP000681722">
    <property type="component" value="Unassembled WGS sequence"/>
</dbReference>
<keyword evidence="2" id="KW-0862">Zinc</keyword>
<evidence type="ECO:0000256" key="1">
    <source>
        <dbReference type="ARBA" id="ARBA00022771"/>
    </source>
</evidence>
<sequence length="569" mass="62928">MSLSTQSDPMCSICLNPMLNGEALFTSVCNHQFHFDCITKSVQSNNNECPLCRLTMDSLINVVKQPSPSQILQVPALPPPPVIVEVEIPAEDVVNEAQIRTVSEIQASRLSSSPKPIETKTALEVGGVVSDEEKDIYGLLTLFAPTSSDNENIDSRVPLDLVCIVDHSGSMRGYKIQLVKQTLSYIVTQLGSTDRFAIVSFNDSSYPISGLTMMNEHGKQAIENRIQTHEKLNANGSTSIGRGLKMGIDILNKRNTKNSLSSILLLTDGQDVELTSYSDIMQNIPESTTCHTYGFGSDHKVSVLSQIAEIGSGTFTYIDELKSVGDSFSHTLGSLFSCIAQNIEVKIELKDDYTIANVHSTFAHSTVPNSTVTIKIHDLNEDEKRNLVFEIHVPAVDGKDEQECCQISTASVKYIDPSSQQMFSSESTAITLVRSKAITDLKLLEVNYDLDVQRNRVDAAKGMKVAVVFAQQRDMNQAKAVLQAIIKKITASISSQDNLCKSLVEDLNKSIEKFEHDEQQFTCYMTNMSMQHHSERGTYTTPHFTSSDGYTTQSNRVQRSNFVYFSDQP</sequence>
<evidence type="ECO:0000313" key="8">
    <source>
        <dbReference type="Proteomes" id="UP000663829"/>
    </source>
</evidence>
<dbReference type="GO" id="GO:0008270">
    <property type="term" value="F:zinc ion binding"/>
    <property type="evidence" value="ECO:0007669"/>
    <property type="project" value="UniProtKB-KW"/>
</dbReference>
<dbReference type="AlphaFoldDB" id="A0A814GRL3"/>
<dbReference type="PANTHER" id="PTHR10579">
    <property type="entry name" value="CALCIUM-ACTIVATED CHLORIDE CHANNEL REGULATOR"/>
    <property type="match status" value="1"/>
</dbReference>
<feature type="domain" description="VWFA" evidence="5">
    <location>
        <begin position="160"/>
        <end position="339"/>
    </location>
</feature>
<evidence type="ECO:0000256" key="3">
    <source>
        <dbReference type="PROSITE-ProRule" id="PRU00175"/>
    </source>
</evidence>
<keyword evidence="1 3" id="KW-0863">Zinc-finger</keyword>
<dbReference type="InterPro" id="IPR002035">
    <property type="entry name" value="VWF_A"/>
</dbReference>
<accession>A0A814GRL3</accession>
<dbReference type="PROSITE" id="PS50234">
    <property type="entry name" value="VWFA"/>
    <property type="match status" value="1"/>
</dbReference>